<evidence type="ECO:0000256" key="1">
    <source>
        <dbReference type="SAM" id="MobiDB-lite"/>
    </source>
</evidence>
<feature type="region of interest" description="Disordered" evidence="1">
    <location>
        <begin position="30"/>
        <end position="94"/>
    </location>
</feature>
<evidence type="ECO:0000313" key="2">
    <source>
        <dbReference type="EMBL" id="KAJ1182598.1"/>
    </source>
</evidence>
<comment type="caution">
    <text evidence="2">The sequence shown here is derived from an EMBL/GenBank/DDBJ whole genome shotgun (WGS) entry which is preliminary data.</text>
</comment>
<proteinExistence type="predicted"/>
<reference evidence="2" key="1">
    <citation type="journal article" date="2022" name="bioRxiv">
        <title>Sequencing and chromosome-scale assembly of the giantPleurodeles waltlgenome.</title>
        <authorList>
            <person name="Brown T."/>
            <person name="Elewa A."/>
            <person name="Iarovenko S."/>
            <person name="Subramanian E."/>
            <person name="Araus A.J."/>
            <person name="Petzold A."/>
            <person name="Susuki M."/>
            <person name="Suzuki K.-i.T."/>
            <person name="Hayashi T."/>
            <person name="Toyoda A."/>
            <person name="Oliveira C."/>
            <person name="Osipova E."/>
            <person name="Leigh N.D."/>
            <person name="Simon A."/>
            <person name="Yun M.H."/>
        </authorList>
    </citation>
    <scope>NUCLEOTIDE SEQUENCE</scope>
    <source>
        <strain evidence="2">20211129_DDA</strain>
        <tissue evidence="2">Liver</tissue>
    </source>
</reference>
<accession>A0AAV7U143</accession>
<gene>
    <name evidence="2" type="ORF">NDU88_007785</name>
</gene>
<name>A0AAV7U143_PLEWA</name>
<dbReference type="AlphaFoldDB" id="A0AAV7U143"/>
<protein>
    <submittedName>
        <fullName evidence="2">Uncharacterized protein</fullName>
    </submittedName>
</protein>
<dbReference type="EMBL" id="JANPWB010000006">
    <property type="protein sequence ID" value="KAJ1182598.1"/>
    <property type="molecule type" value="Genomic_DNA"/>
</dbReference>
<dbReference type="Proteomes" id="UP001066276">
    <property type="component" value="Chromosome 3_2"/>
</dbReference>
<evidence type="ECO:0000313" key="3">
    <source>
        <dbReference type="Proteomes" id="UP001066276"/>
    </source>
</evidence>
<sequence>MILEAAPPEAVCFPPSRTPGHIATRVLGAKGKTKEAPRHVGRQNLAPGGGWEGAQEALDLPPPPIPLRPGVRRAPWLGPSLGLDEVTGPGERRGMAGQLSCEAATGLDHPCGDDLWRRGHSTVSDRPQGALGLRRTTWRCRSSFVSAG</sequence>
<keyword evidence="3" id="KW-1185">Reference proteome</keyword>
<organism evidence="2 3">
    <name type="scientific">Pleurodeles waltl</name>
    <name type="common">Iberian ribbed newt</name>
    <dbReference type="NCBI Taxonomy" id="8319"/>
    <lineage>
        <taxon>Eukaryota</taxon>
        <taxon>Metazoa</taxon>
        <taxon>Chordata</taxon>
        <taxon>Craniata</taxon>
        <taxon>Vertebrata</taxon>
        <taxon>Euteleostomi</taxon>
        <taxon>Amphibia</taxon>
        <taxon>Batrachia</taxon>
        <taxon>Caudata</taxon>
        <taxon>Salamandroidea</taxon>
        <taxon>Salamandridae</taxon>
        <taxon>Pleurodelinae</taxon>
        <taxon>Pleurodeles</taxon>
    </lineage>
</organism>